<sequence length="93" mass="10962">MIIAVETNDTGKIKRVYFDQLEDYWCKEIHKIFDTHISKSASIKTDKRTGNNPLKKEFDLKQIKSDKGKSSKELLTIIHQVKILVEKYFFLRS</sequence>
<proteinExistence type="predicted"/>
<name>A0A1I2HXF4_9FLAO</name>
<reference evidence="2" key="1">
    <citation type="submission" date="2016-10" db="EMBL/GenBank/DDBJ databases">
        <authorList>
            <person name="Varghese N."/>
            <person name="Submissions S."/>
        </authorList>
    </citation>
    <scope>NUCLEOTIDE SEQUENCE [LARGE SCALE GENOMIC DNA]</scope>
    <source>
        <strain evidence="2">CGMCC 1.9227</strain>
    </source>
</reference>
<accession>A0A1I2HXF4</accession>
<evidence type="ECO:0000313" key="2">
    <source>
        <dbReference type="Proteomes" id="UP000198596"/>
    </source>
</evidence>
<gene>
    <name evidence="1" type="ORF">SAMN04488131_11638</name>
</gene>
<evidence type="ECO:0000313" key="1">
    <source>
        <dbReference type="EMBL" id="SFF34133.1"/>
    </source>
</evidence>
<dbReference type="AlphaFoldDB" id="A0A1I2HXF4"/>
<dbReference type="OrthoDB" id="9783459at2"/>
<dbReference type="RefSeq" id="WP_091207594.1">
    <property type="nucleotide sequence ID" value="NZ_FONQ01000016.1"/>
</dbReference>
<keyword evidence="2" id="KW-1185">Reference proteome</keyword>
<dbReference type="Proteomes" id="UP000198596">
    <property type="component" value="Unassembled WGS sequence"/>
</dbReference>
<organism evidence="1 2">
    <name type="scientific">Flavobacterium xueshanense</name>
    <dbReference type="NCBI Taxonomy" id="935223"/>
    <lineage>
        <taxon>Bacteria</taxon>
        <taxon>Pseudomonadati</taxon>
        <taxon>Bacteroidota</taxon>
        <taxon>Flavobacteriia</taxon>
        <taxon>Flavobacteriales</taxon>
        <taxon>Flavobacteriaceae</taxon>
        <taxon>Flavobacterium</taxon>
    </lineage>
</organism>
<dbReference type="EMBL" id="FONQ01000016">
    <property type="protein sequence ID" value="SFF34133.1"/>
    <property type="molecule type" value="Genomic_DNA"/>
</dbReference>
<protein>
    <submittedName>
        <fullName evidence="1">Uncharacterized protein</fullName>
    </submittedName>
</protein>